<dbReference type="OrthoDB" id="64220at2759"/>
<dbReference type="GO" id="GO:0000162">
    <property type="term" value="P:L-tryptophan biosynthetic process"/>
    <property type="evidence" value="ECO:0007669"/>
    <property type="project" value="TreeGrafter"/>
</dbReference>
<dbReference type="PRINTS" id="PR00096">
    <property type="entry name" value="GATASE"/>
</dbReference>
<dbReference type="Gene3D" id="3.60.120.10">
    <property type="entry name" value="Anthranilate synthase"/>
    <property type="match status" value="1"/>
</dbReference>
<evidence type="ECO:0000259" key="11">
    <source>
        <dbReference type="Pfam" id="PF00117"/>
    </source>
</evidence>
<dbReference type="GO" id="GO:0046656">
    <property type="term" value="P:folic acid biosynthetic process"/>
    <property type="evidence" value="ECO:0007669"/>
    <property type="project" value="UniProtKB-KW"/>
</dbReference>
<feature type="domain" description="Anthranilate synthase component I N-terminal" evidence="13">
    <location>
        <begin position="317"/>
        <end position="463"/>
    </location>
</feature>
<evidence type="ECO:0000256" key="2">
    <source>
        <dbReference type="ARBA" id="ARBA00005009"/>
    </source>
</evidence>
<evidence type="ECO:0000256" key="3">
    <source>
        <dbReference type="ARBA" id="ARBA00005970"/>
    </source>
</evidence>
<dbReference type="Pfam" id="PF04715">
    <property type="entry name" value="Anth_synt_I_N"/>
    <property type="match status" value="1"/>
</dbReference>
<reference evidence="14 15" key="1">
    <citation type="journal article" date="2018" name="Nat. Ecol. Evol.">
        <title>Pezizomycetes genomes reveal the molecular basis of ectomycorrhizal truffle lifestyle.</title>
        <authorList>
            <person name="Murat C."/>
            <person name="Payen T."/>
            <person name="Noel B."/>
            <person name="Kuo A."/>
            <person name="Morin E."/>
            <person name="Chen J."/>
            <person name="Kohler A."/>
            <person name="Krizsan K."/>
            <person name="Balestrini R."/>
            <person name="Da Silva C."/>
            <person name="Montanini B."/>
            <person name="Hainaut M."/>
            <person name="Levati E."/>
            <person name="Barry K.W."/>
            <person name="Belfiori B."/>
            <person name="Cichocki N."/>
            <person name="Clum A."/>
            <person name="Dockter R.B."/>
            <person name="Fauchery L."/>
            <person name="Guy J."/>
            <person name="Iotti M."/>
            <person name="Le Tacon F."/>
            <person name="Lindquist E.A."/>
            <person name="Lipzen A."/>
            <person name="Malagnac F."/>
            <person name="Mello A."/>
            <person name="Molinier V."/>
            <person name="Miyauchi S."/>
            <person name="Poulain J."/>
            <person name="Riccioni C."/>
            <person name="Rubini A."/>
            <person name="Sitrit Y."/>
            <person name="Splivallo R."/>
            <person name="Traeger S."/>
            <person name="Wang M."/>
            <person name="Zifcakova L."/>
            <person name="Wipf D."/>
            <person name="Zambonelli A."/>
            <person name="Paolocci F."/>
            <person name="Nowrousian M."/>
            <person name="Ottonello S."/>
            <person name="Baldrian P."/>
            <person name="Spatafora J.W."/>
            <person name="Henrissat B."/>
            <person name="Nagy L.G."/>
            <person name="Aury J.M."/>
            <person name="Wincker P."/>
            <person name="Grigoriev I.V."/>
            <person name="Bonfante P."/>
            <person name="Martin F.M."/>
        </authorList>
    </citation>
    <scope>NUCLEOTIDE SEQUENCE [LARGE SCALE GENOMIC DNA]</scope>
    <source>
        <strain evidence="14 15">CCBAS932</strain>
    </source>
</reference>
<dbReference type="NCBIfam" id="TIGR00566">
    <property type="entry name" value="trpG_papA"/>
    <property type="match status" value="1"/>
</dbReference>
<keyword evidence="6" id="KW-0289">Folate biosynthesis</keyword>
<dbReference type="PRINTS" id="PR00097">
    <property type="entry name" value="ANTSNTHASEII"/>
</dbReference>
<dbReference type="GO" id="GO:0008153">
    <property type="term" value="P:4-aminobenzoate biosynthetic process"/>
    <property type="evidence" value="ECO:0007669"/>
    <property type="project" value="TreeGrafter"/>
</dbReference>
<evidence type="ECO:0000256" key="6">
    <source>
        <dbReference type="ARBA" id="ARBA00022909"/>
    </source>
</evidence>
<dbReference type="SUPFAM" id="SSF52317">
    <property type="entry name" value="Class I glutamine amidotransferase-like"/>
    <property type="match status" value="1"/>
</dbReference>
<dbReference type="AlphaFoldDB" id="A0A3N4L040"/>
<dbReference type="InterPro" id="IPR005801">
    <property type="entry name" value="ADC_synthase"/>
</dbReference>
<evidence type="ECO:0000256" key="7">
    <source>
        <dbReference type="ARBA" id="ARBA00022962"/>
    </source>
</evidence>
<dbReference type="InterPro" id="IPR006805">
    <property type="entry name" value="Anth_synth_I_N"/>
</dbReference>
<keyword evidence="15" id="KW-1185">Reference proteome</keyword>
<dbReference type="GO" id="GO:0046820">
    <property type="term" value="F:4-amino-4-deoxychorismate synthase activity"/>
    <property type="evidence" value="ECO:0007669"/>
    <property type="project" value="UniProtKB-EC"/>
</dbReference>
<evidence type="ECO:0000313" key="15">
    <source>
        <dbReference type="Proteomes" id="UP000277580"/>
    </source>
</evidence>
<dbReference type="STRING" id="1392247.A0A3N4L040"/>
<evidence type="ECO:0000256" key="8">
    <source>
        <dbReference type="ARBA" id="ARBA00031329"/>
    </source>
</evidence>
<dbReference type="NCBIfam" id="TIGR01823">
    <property type="entry name" value="PabB-fungal"/>
    <property type="match status" value="1"/>
</dbReference>
<name>A0A3N4L040_9PEZI</name>
<dbReference type="SUPFAM" id="SSF56322">
    <property type="entry name" value="ADC synthase"/>
    <property type="match status" value="1"/>
</dbReference>
<keyword evidence="5" id="KW-0808">Transferase</keyword>
<comment type="similarity">
    <text evidence="3">In the C-terminal section; belongs to the anthranilate synthase component I family.</text>
</comment>
<dbReference type="CDD" id="cd01743">
    <property type="entry name" value="GATase1_Anthranilate_Synthase"/>
    <property type="match status" value="1"/>
</dbReference>
<dbReference type="PANTHER" id="PTHR11236">
    <property type="entry name" value="AMINOBENZOATE/ANTHRANILATE SYNTHASE"/>
    <property type="match status" value="1"/>
</dbReference>
<evidence type="ECO:0000259" key="13">
    <source>
        <dbReference type="Pfam" id="PF04715"/>
    </source>
</evidence>
<evidence type="ECO:0000259" key="12">
    <source>
        <dbReference type="Pfam" id="PF00425"/>
    </source>
</evidence>
<accession>A0A3N4L040</accession>
<sequence length="794" mass="85238">MEVDGGRFWGGGVLEVLGWGGVEEQSVMVNALRHAYDSFTSNLASLLRTTTSATVHTLHIDALPLPTLLQHLPSFDALVIGPGPGHPANPTDIGLAADIWHLSEQHLLPVLGVCLGHQSLCLASGATVHPLPTVKHGLVSPLTHSGTDLFRGIGASTVRAVRYHSLHAVLPPDDSSSTPQLEALAWAHDAENGRVLMAVRHTAKPFWGVQYHPESICTAGGGGAEVVANWWRLACEWNRSRGRSSMRAAGGLPEGWGGSDVERGLVERQAAWERRSGVRPQVVEKGEKVGRSVTTKVVAARGLQATRVAEILGVQSADEFVMLDSAAAPGRWCIFAVLIPGVTRVITYNVGDAFAALSRVGGATTSKTSSSDDQTQVPLAEYEGSIWRFLAKYMHSRTATGGCAKSPFWGGLVGYFNYEIGVASLDIPVLRDGNSARPKVPDVSLAFAQRSIVIDGDTGRAYIQTLLPCDDGWLTATAQRLQLAADMSQTPSATPHTQSPVPTPTQQFPEILRPSQPSYLSAIATAQSHLASGNSYELCLTTTTKILHPRPAPHPWTLYTTLRARNPAPYAAYLRLSGTTLLSSSPERFLSWTRTNTCQLRPIKGTVRKSPTMTLSAAERILRTPKETAENLMIVDLIRHDLHRLAGDSVAVRKLMVVEEYAHVFQLVSVIEGALPSASGMTGFDVLAASLPPGSMTGAPKRRSVQLLRGLEGRERGLYSGVVGYWSVCGAGDWSVVIRSAVRVDAEVEEEEEEEECDVWRIGAGGAITALSVPGEEWEEMVVKAESALGAFVG</sequence>
<dbReference type="FunCoup" id="A0A3N4L040">
    <property type="interactions" value="178"/>
</dbReference>
<dbReference type="InterPro" id="IPR006221">
    <property type="entry name" value="TrpG/PapA_dom"/>
</dbReference>
<dbReference type="PRINTS" id="PR00099">
    <property type="entry name" value="CPSGATASE"/>
</dbReference>
<dbReference type="Pfam" id="PF00425">
    <property type="entry name" value="Chorismate_bind"/>
    <property type="match status" value="1"/>
</dbReference>
<feature type="domain" description="Chorismate-utilising enzyme C-terminal" evidence="12">
    <location>
        <begin position="516"/>
        <end position="784"/>
    </location>
</feature>
<gene>
    <name evidence="14" type="ORF">P167DRAFT_551695</name>
</gene>
<comment type="catalytic activity">
    <reaction evidence="1">
        <text>chorismate + L-glutamine = 4-amino-4-deoxychorismate + L-glutamate</text>
        <dbReference type="Rhea" id="RHEA:11672"/>
        <dbReference type="ChEBI" id="CHEBI:29748"/>
        <dbReference type="ChEBI" id="CHEBI:29985"/>
        <dbReference type="ChEBI" id="CHEBI:58359"/>
        <dbReference type="ChEBI" id="CHEBI:58406"/>
        <dbReference type="EC" id="2.6.1.85"/>
    </reaction>
</comment>
<dbReference type="PROSITE" id="PS51273">
    <property type="entry name" value="GATASE_TYPE_1"/>
    <property type="match status" value="1"/>
</dbReference>
<dbReference type="InterPro" id="IPR019999">
    <property type="entry name" value="Anth_synth_I-like"/>
</dbReference>
<evidence type="ECO:0000313" key="14">
    <source>
        <dbReference type="EMBL" id="RPB16166.1"/>
    </source>
</evidence>
<dbReference type="GO" id="GO:0046654">
    <property type="term" value="P:tetrahydrofolate biosynthetic process"/>
    <property type="evidence" value="ECO:0007669"/>
    <property type="project" value="UniProtKB-UniPathway"/>
</dbReference>
<evidence type="ECO:0000256" key="5">
    <source>
        <dbReference type="ARBA" id="ARBA00022679"/>
    </source>
</evidence>
<dbReference type="Proteomes" id="UP000277580">
    <property type="component" value="Unassembled WGS sequence"/>
</dbReference>
<comment type="pathway">
    <text evidence="2">Cofactor biosynthesis; tetrahydrofolate biosynthesis; 4-aminobenzoate from chorismate: step 1/2.</text>
</comment>
<dbReference type="EC" id="2.6.1.85" evidence="4"/>
<dbReference type="Gene3D" id="3.40.50.880">
    <property type="match status" value="1"/>
</dbReference>
<feature type="compositionally biased region" description="Polar residues" evidence="10">
    <location>
        <begin position="487"/>
        <end position="508"/>
    </location>
</feature>
<dbReference type="GO" id="GO:0005737">
    <property type="term" value="C:cytoplasm"/>
    <property type="evidence" value="ECO:0007669"/>
    <property type="project" value="TreeGrafter"/>
</dbReference>
<feature type="domain" description="Glutamine amidotransferase" evidence="11">
    <location>
        <begin position="35"/>
        <end position="221"/>
    </location>
</feature>
<dbReference type="UniPathway" id="UPA00077">
    <property type="reaction ID" value="UER00149"/>
</dbReference>
<dbReference type="InterPro" id="IPR010117">
    <property type="entry name" value="PabB_fungal"/>
</dbReference>
<dbReference type="PANTHER" id="PTHR11236:SF18">
    <property type="entry name" value="AMINODEOXYCHORISMATE SYNTHASE"/>
    <property type="match status" value="1"/>
</dbReference>
<proteinExistence type="inferred from homology"/>
<organism evidence="14 15">
    <name type="scientific">Morchella conica CCBAS932</name>
    <dbReference type="NCBI Taxonomy" id="1392247"/>
    <lineage>
        <taxon>Eukaryota</taxon>
        <taxon>Fungi</taxon>
        <taxon>Dikarya</taxon>
        <taxon>Ascomycota</taxon>
        <taxon>Pezizomycotina</taxon>
        <taxon>Pezizomycetes</taxon>
        <taxon>Pezizales</taxon>
        <taxon>Morchellaceae</taxon>
        <taxon>Morchella</taxon>
    </lineage>
</organism>
<dbReference type="InParanoid" id="A0A3N4L040"/>
<evidence type="ECO:0000256" key="4">
    <source>
        <dbReference type="ARBA" id="ARBA00013139"/>
    </source>
</evidence>
<evidence type="ECO:0000256" key="9">
    <source>
        <dbReference type="ARBA" id="ARBA00031904"/>
    </source>
</evidence>
<keyword evidence="7" id="KW-0315">Glutamine amidotransferase</keyword>
<dbReference type="InterPro" id="IPR029062">
    <property type="entry name" value="Class_I_gatase-like"/>
</dbReference>
<evidence type="ECO:0000256" key="10">
    <source>
        <dbReference type="SAM" id="MobiDB-lite"/>
    </source>
</evidence>
<dbReference type="Pfam" id="PF00117">
    <property type="entry name" value="GATase"/>
    <property type="match status" value="1"/>
</dbReference>
<dbReference type="InterPro" id="IPR015890">
    <property type="entry name" value="Chorismate_C"/>
</dbReference>
<dbReference type="InterPro" id="IPR017926">
    <property type="entry name" value="GATASE"/>
</dbReference>
<evidence type="ECO:0000256" key="1">
    <source>
        <dbReference type="ARBA" id="ARBA00001000"/>
    </source>
</evidence>
<feature type="region of interest" description="Disordered" evidence="10">
    <location>
        <begin position="486"/>
        <end position="508"/>
    </location>
</feature>
<protein>
    <recommendedName>
        <fullName evidence="4">aminodeoxychorismate synthase</fullName>
        <ecNumber evidence="4">2.6.1.85</ecNumber>
    </recommendedName>
    <alternativeName>
        <fullName evidence="8">Para-aminobenzoate synthase</fullName>
    </alternativeName>
    <alternativeName>
        <fullName evidence="9">p-aminobenzoic acid synthase</fullName>
    </alternativeName>
</protein>
<dbReference type="EMBL" id="ML119110">
    <property type="protein sequence ID" value="RPB16166.1"/>
    <property type="molecule type" value="Genomic_DNA"/>
</dbReference>